<name>A0A949PM72_9HYPH</name>
<dbReference type="InterPro" id="IPR037138">
    <property type="entry name" value="His_deacetylse_dom_sf"/>
</dbReference>
<evidence type="ECO:0000313" key="4">
    <source>
        <dbReference type="Proteomes" id="UP000752297"/>
    </source>
</evidence>
<sequence>MTTRLYWHPIYLEHLVPPGHPERPDRIRALMSELEGPDFYRLDRVEAPRADESAILLAHPEEHLQAVRARLPDPVDDEEAPQPIVKFDGDTYLSPKSWDAALTAIGAATAAVDDVFSGDAHNVFIAARPPGHHAERNVAMGFCLFNTIAIAARHAQQKHGVERVAIVDWDVHHGNGTQDIFERDESVLFCSTHQFPLYPGTGARDETGVGNIVNAPLSPNTGSREFREAFISRVLPALDNFRPDLILISAGFDAHHRDPLAELNLDEADFDWATGKLMERAERFCDHRLVSVLEGGYDLEGLSQSASAHITRLLKG</sequence>
<reference evidence="3 4" key="1">
    <citation type="submission" date="2021-06" db="EMBL/GenBank/DDBJ databases">
        <title>Falsochrobactrum tianjin sp.nov., a new petroleum-degrading bacteria isolated from oily soils.</title>
        <authorList>
            <person name="Chen G."/>
            <person name="Chen H."/>
            <person name="Tian J."/>
            <person name="Qing J."/>
            <person name="Zhong L."/>
            <person name="Ma W."/>
            <person name="Song Y."/>
            <person name="Cui X."/>
            <person name="Yan B."/>
        </authorList>
    </citation>
    <scope>NUCLEOTIDE SEQUENCE [LARGE SCALE GENOMIC DNA]</scope>
    <source>
        <strain evidence="3 4">TDYN1</strain>
    </source>
</reference>
<dbReference type="SUPFAM" id="SSF52768">
    <property type="entry name" value="Arginase/deacetylase"/>
    <property type="match status" value="1"/>
</dbReference>
<comment type="similarity">
    <text evidence="1">Belongs to the histone deacetylase family.</text>
</comment>
<dbReference type="PANTHER" id="PTHR10625:SF10">
    <property type="entry name" value="HISTONE DEACETYLASE HDAC1"/>
    <property type="match status" value="1"/>
</dbReference>
<dbReference type="PANTHER" id="PTHR10625">
    <property type="entry name" value="HISTONE DEACETYLASE HDAC1-RELATED"/>
    <property type="match status" value="1"/>
</dbReference>
<dbReference type="Pfam" id="PF00850">
    <property type="entry name" value="Hist_deacetyl"/>
    <property type="match status" value="1"/>
</dbReference>
<feature type="domain" description="Histone deacetylase" evidence="2">
    <location>
        <begin position="20"/>
        <end position="311"/>
    </location>
</feature>
<organism evidence="3 4">
    <name type="scientific">Falsochrobactrum tianjinense</name>
    <dbReference type="NCBI Taxonomy" id="2706015"/>
    <lineage>
        <taxon>Bacteria</taxon>
        <taxon>Pseudomonadati</taxon>
        <taxon>Pseudomonadota</taxon>
        <taxon>Alphaproteobacteria</taxon>
        <taxon>Hyphomicrobiales</taxon>
        <taxon>Brucellaceae</taxon>
        <taxon>Falsochrobactrum</taxon>
    </lineage>
</organism>
<evidence type="ECO:0000259" key="2">
    <source>
        <dbReference type="Pfam" id="PF00850"/>
    </source>
</evidence>
<gene>
    <name evidence="3" type="ORF">KUG47_03305</name>
</gene>
<dbReference type="InterPro" id="IPR000286">
    <property type="entry name" value="HDACs"/>
</dbReference>
<dbReference type="AlphaFoldDB" id="A0A949PM72"/>
<comment type="caution">
    <text evidence="3">The sequence shown here is derived from an EMBL/GenBank/DDBJ whole genome shotgun (WGS) entry which is preliminary data.</text>
</comment>
<dbReference type="CDD" id="cd11599">
    <property type="entry name" value="HDAC_classII_2"/>
    <property type="match status" value="1"/>
</dbReference>
<accession>A0A949PM72</accession>
<dbReference type="GO" id="GO:0004407">
    <property type="term" value="F:histone deacetylase activity"/>
    <property type="evidence" value="ECO:0007669"/>
    <property type="project" value="TreeGrafter"/>
</dbReference>
<proteinExistence type="inferred from homology"/>
<dbReference type="EMBL" id="JAHRVA010000001">
    <property type="protein sequence ID" value="MBV2142524.1"/>
    <property type="molecule type" value="Genomic_DNA"/>
</dbReference>
<protein>
    <submittedName>
        <fullName evidence="3">Histone deacetylase family protein</fullName>
    </submittedName>
</protein>
<keyword evidence="4" id="KW-1185">Reference proteome</keyword>
<dbReference type="InterPro" id="IPR023696">
    <property type="entry name" value="Ureohydrolase_dom_sf"/>
</dbReference>
<dbReference type="Proteomes" id="UP000752297">
    <property type="component" value="Unassembled WGS sequence"/>
</dbReference>
<evidence type="ECO:0000256" key="1">
    <source>
        <dbReference type="ARBA" id="ARBA00005947"/>
    </source>
</evidence>
<dbReference type="PRINTS" id="PR01270">
    <property type="entry name" value="HDASUPER"/>
</dbReference>
<dbReference type="RefSeq" id="WP_185917594.1">
    <property type="nucleotide sequence ID" value="NZ_JAHRVA010000001.1"/>
</dbReference>
<dbReference type="InterPro" id="IPR023801">
    <property type="entry name" value="His_deacetylse_dom"/>
</dbReference>
<evidence type="ECO:0000313" key="3">
    <source>
        <dbReference type="EMBL" id="MBV2142524.1"/>
    </source>
</evidence>
<dbReference type="GO" id="GO:0040029">
    <property type="term" value="P:epigenetic regulation of gene expression"/>
    <property type="evidence" value="ECO:0007669"/>
    <property type="project" value="TreeGrafter"/>
</dbReference>
<dbReference type="Gene3D" id="3.40.800.20">
    <property type="entry name" value="Histone deacetylase domain"/>
    <property type="match status" value="1"/>
</dbReference>